<dbReference type="SUPFAM" id="SSF46689">
    <property type="entry name" value="Homeodomain-like"/>
    <property type="match status" value="1"/>
</dbReference>
<gene>
    <name evidence="6" type="ORF">HH304_20660</name>
</gene>
<dbReference type="EMBL" id="JABBNU010000017">
    <property type="protein sequence ID" value="NMM50833.1"/>
    <property type="molecule type" value="Genomic_DNA"/>
</dbReference>
<dbReference type="InterPro" id="IPR011075">
    <property type="entry name" value="TetR_C"/>
</dbReference>
<dbReference type="PRINTS" id="PR00455">
    <property type="entry name" value="HTHTETR"/>
</dbReference>
<reference evidence="6 7" key="1">
    <citation type="submission" date="2020-04" db="EMBL/GenBank/DDBJ databases">
        <title>Flammeovirgaceae bacterium KN852 isolated from deep sea.</title>
        <authorList>
            <person name="Zhang D.-C."/>
        </authorList>
    </citation>
    <scope>NUCLEOTIDE SEQUENCE [LARGE SCALE GENOMIC DNA]</scope>
    <source>
        <strain evidence="6 7">KN852</strain>
    </source>
</reference>
<dbReference type="Pfam" id="PF16925">
    <property type="entry name" value="TetR_C_13"/>
    <property type="match status" value="1"/>
</dbReference>
<dbReference type="PROSITE" id="PS50977">
    <property type="entry name" value="HTH_TETR_2"/>
    <property type="match status" value="1"/>
</dbReference>
<dbReference type="InterPro" id="IPR009057">
    <property type="entry name" value="Homeodomain-like_sf"/>
</dbReference>
<evidence type="ECO:0000256" key="2">
    <source>
        <dbReference type="ARBA" id="ARBA00023125"/>
    </source>
</evidence>
<comment type="caution">
    <text evidence="6">The sequence shown here is derived from an EMBL/GenBank/DDBJ whole genome shotgun (WGS) entry which is preliminary data.</text>
</comment>
<dbReference type="Gene3D" id="1.10.357.10">
    <property type="entry name" value="Tetracycline Repressor, domain 2"/>
    <property type="match status" value="1"/>
</dbReference>
<dbReference type="InterPro" id="IPR001647">
    <property type="entry name" value="HTH_TetR"/>
</dbReference>
<name>A0A848J1Y3_9BACT</name>
<evidence type="ECO:0000256" key="1">
    <source>
        <dbReference type="ARBA" id="ARBA00023015"/>
    </source>
</evidence>
<proteinExistence type="predicted"/>
<evidence type="ECO:0000256" key="4">
    <source>
        <dbReference type="PROSITE-ProRule" id="PRU00335"/>
    </source>
</evidence>
<keyword evidence="2 4" id="KW-0238">DNA-binding</keyword>
<dbReference type="AlphaFoldDB" id="A0A848J1Y3"/>
<sequence>MKEQIIQEANNLIVERGFNAFSYKTITEKVNIKTSSIHYHFPTKTDLGIAVVKLHSQALQQTIDRNKNKSALDKLDKLLSYFKKLAHNNEVCIVGAMTSDINTLEEPLRLEILNHAKAVINWAGSIITEGINQGIFKPQDNVGLNAKLLITNLMALLQIARIENNKSSFDLALKQLKNNLLM</sequence>
<evidence type="ECO:0000259" key="5">
    <source>
        <dbReference type="PROSITE" id="PS50977"/>
    </source>
</evidence>
<keyword evidence="3" id="KW-0804">Transcription</keyword>
<organism evidence="6 7">
    <name type="scientific">Marinigracilibium pacificum</name>
    <dbReference type="NCBI Taxonomy" id="2729599"/>
    <lineage>
        <taxon>Bacteria</taxon>
        <taxon>Pseudomonadati</taxon>
        <taxon>Bacteroidota</taxon>
        <taxon>Cytophagia</taxon>
        <taxon>Cytophagales</taxon>
        <taxon>Flammeovirgaceae</taxon>
        <taxon>Marinigracilibium</taxon>
    </lineage>
</organism>
<evidence type="ECO:0000313" key="6">
    <source>
        <dbReference type="EMBL" id="NMM50833.1"/>
    </source>
</evidence>
<protein>
    <submittedName>
        <fullName evidence="6">TetR/AcrR family transcriptional regulator</fullName>
    </submittedName>
</protein>
<accession>A0A848J1Y3</accession>
<feature type="domain" description="HTH tetR-type" evidence="5">
    <location>
        <begin position="1"/>
        <end position="59"/>
    </location>
</feature>
<keyword evidence="1" id="KW-0805">Transcription regulation</keyword>
<dbReference type="PANTHER" id="PTHR47506">
    <property type="entry name" value="TRANSCRIPTIONAL REGULATORY PROTEIN"/>
    <property type="match status" value="1"/>
</dbReference>
<dbReference type="GO" id="GO:0003677">
    <property type="term" value="F:DNA binding"/>
    <property type="evidence" value="ECO:0007669"/>
    <property type="project" value="UniProtKB-UniRule"/>
</dbReference>
<dbReference type="RefSeq" id="WP_169685201.1">
    <property type="nucleotide sequence ID" value="NZ_JABBNU010000017.1"/>
</dbReference>
<dbReference type="SUPFAM" id="SSF48498">
    <property type="entry name" value="Tetracyclin repressor-like, C-terminal domain"/>
    <property type="match status" value="1"/>
</dbReference>
<feature type="DNA-binding region" description="H-T-H motif" evidence="4">
    <location>
        <begin position="22"/>
        <end position="41"/>
    </location>
</feature>
<keyword evidence="7" id="KW-1185">Reference proteome</keyword>
<dbReference type="PANTHER" id="PTHR47506:SF1">
    <property type="entry name" value="HTH-TYPE TRANSCRIPTIONAL REGULATOR YJDC"/>
    <property type="match status" value="1"/>
</dbReference>
<dbReference type="InterPro" id="IPR036271">
    <property type="entry name" value="Tet_transcr_reg_TetR-rel_C_sf"/>
</dbReference>
<dbReference type="Proteomes" id="UP000559010">
    <property type="component" value="Unassembled WGS sequence"/>
</dbReference>
<evidence type="ECO:0000313" key="7">
    <source>
        <dbReference type="Proteomes" id="UP000559010"/>
    </source>
</evidence>
<dbReference type="Pfam" id="PF00440">
    <property type="entry name" value="TetR_N"/>
    <property type="match status" value="1"/>
</dbReference>
<evidence type="ECO:0000256" key="3">
    <source>
        <dbReference type="ARBA" id="ARBA00023163"/>
    </source>
</evidence>